<dbReference type="PANTHER" id="PTHR23278:SF26">
    <property type="entry name" value="SIDESTEP III, ISOFORM O"/>
    <property type="match status" value="1"/>
</dbReference>
<dbReference type="PANTHER" id="PTHR23278">
    <property type="entry name" value="SIDESTEP PROTEIN"/>
    <property type="match status" value="1"/>
</dbReference>
<accession>A0A9P0F8Y6</accession>
<dbReference type="SUPFAM" id="SSF48726">
    <property type="entry name" value="Immunoglobulin"/>
    <property type="match status" value="2"/>
</dbReference>
<reference evidence="1" key="1">
    <citation type="submission" date="2021-12" db="EMBL/GenBank/DDBJ databases">
        <authorList>
            <person name="King R."/>
        </authorList>
    </citation>
    <scope>NUCLEOTIDE SEQUENCE</scope>
</reference>
<dbReference type="Proteomes" id="UP001152759">
    <property type="component" value="Chromosome 8"/>
</dbReference>
<keyword evidence="2" id="KW-1185">Reference proteome</keyword>
<organism evidence="1 2">
    <name type="scientific">Bemisia tabaci</name>
    <name type="common">Sweetpotato whitefly</name>
    <name type="synonym">Aleurodes tabaci</name>
    <dbReference type="NCBI Taxonomy" id="7038"/>
    <lineage>
        <taxon>Eukaryota</taxon>
        <taxon>Metazoa</taxon>
        <taxon>Ecdysozoa</taxon>
        <taxon>Arthropoda</taxon>
        <taxon>Hexapoda</taxon>
        <taxon>Insecta</taxon>
        <taxon>Pterygota</taxon>
        <taxon>Neoptera</taxon>
        <taxon>Paraneoptera</taxon>
        <taxon>Hemiptera</taxon>
        <taxon>Sternorrhyncha</taxon>
        <taxon>Aleyrodoidea</taxon>
        <taxon>Aleyrodidae</taxon>
        <taxon>Aleyrodinae</taxon>
        <taxon>Bemisia</taxon>
    </lineage>
</organism>
<evidence type="ECO:0000313" key="1">
    <source>
        <dbReference type="EMBL" id="CAH0394780.1"/>
    </source>
</evidence>
<protein>
    <recommendedName>
        <fullName evidence="3">Ig-like domain-containing protein</fullName>
    </recommendedName>
</protein>
<dbReference type="Gene3D" id="2.60.40.10">
    <property type="entry name" value="Immunoglobulins"/>
    <property type="match status" value="2"/>
</dbReference>
<proteinExistence type="predicted"/>
<evidence type="ECO:0000313" key="2">
    <source>
        <dbReference type="Proteomes" id="UP001152759"/>
    </source>
</evidence>
<dbReference type="InterPro" id="IPR036179">
    <property type="entry name" value="Ig-like_dom_sf"/>
</dbReference>
<evidence type="ECO:0008006" key="3">
    <source>
        <dbReference type="Google" id="ProtNLM"/>
    </source>
</evidence>
<dbReference type="EMBL" id="OU963869">
    <property type="protein sequence ID" value="CAH0394780.1"/>
    <property type="molecule type" value="Genomic_DNA"/>
</dbReference>
<sequence>MEYLTEKSFLVIVNNIKRGTVCDTHVMRALLVPPDQLKMYDISGRELSSVVGPLTVGKDLYLRCEVRGGKPAPTLSWFVNERLKEETVSPVGRNALVSKLEIRSLSRDHLNSTYKCQASNTKLVLPIERTVRLEMNLKPVSVTILDKPAVLVSNHETPLTCQVKGSRPRAEITWLKDNARFEKGEVSLDQQLILNYII</sequence>
<name>A0A9P0F8Y6_BEMTA</name>
<dbReference type="Pfam" id="PF13927">
    <property type="entry name" value="Ig_3"/>
    <property type="match status" value="1"/>
</dbReference>
<gene>
    <name evidence="1" type="ORF">BEMITA_LOCUS13039</name>
</gene>
<dbReference type="AlphaFoldDB" id="A0A9P0F8Y6"/>
<dbReference type="InterPro" id="IPR013783">
    <property type="entry name" value="Ig-like_fold"/>
</dbReference>